<keyword evidence="1" id="KW-0812">Transmembrane</keyword>
<dbReference type="OrthoDB" id="5767765at2"/>
<evidence type="ECO:0000313" key="4">
    <source>
        <dbReference type="Proteomes" id="UP000016587"/>
    </source>
</evidence>
<dbReference type="HOGENOM" id="CLU_123935_0_0_7"/>
<keyword evidence="1" id="KW-0472">Membrane</keyword>
<reference evidence="4" key="2">
    <citation type="submission" date="2013-07" db="EMBL/GenBank/DDBJ databases">
        <authorList>
            <person name="Morais-Silva F.O."/>
            <person name="Rezende A.M."/>
            <person name="Pimentel C."/>
            <person name="Resende D.M."/>
            <person name="Santos C.I."/>
            <person name="Clemente C."/>
            <person name="de Oliveira L.M."/>
            <person name="da Silva S.M."/>
            <person name="Costa D.A."/>
            <person name="Varela-Raposo A."/>
            <person name="Horacio E.C.A."/>
            <person name="Matos M."/>
            <person name="Flores O."/>
            <person name="Ruiz J.C."/>
            <person name="Rodrigues-Pousada C."/>
        </authorList>
    </citation>
    <scope>NUCLEOTIDE SEQUENCE [LARGE SCALE GENOMIC DNA]</scope>
    <source>
        <strain evidence="4">ATCC 19364 / DSM 1382 / NCIMB 9332 / VKM B-1759</strain>
    </source>
</reference>
<dbReference type="InterPro" id="IPR027783">
    <property type="entry name" value="Bacterial_PH-related"/>
</dbReference>
<dbReference type="eggNOG" id="ENOG502ZP5M">
    <property type="taxonomic scope" value="Bacteria"/>
</dbReference>
<keyword evidence="4" id="KW-1185">Reference proteome</keyword>
<accession>T2G9R3</accession>
<name>T2G9R3_MEGG1</name>
<dbReference type="Pfam" id="PF10882">
    <property type="entry name" value="bPH_5"/>
    <property type="match status" value="1"/>
</dbReference>
<dbReference type="AlphaFoldDB" id="T2G9R3"/>
<dbReference type="Proteomes" id="UP000016587">
    <property type="component" value="Chromosome"/>
</dbReference>
<gene>
    <name evidence="3" type="ORF">DGI_0730</name>
</gene>
<proteinExistence type="predicted"/>
<keyword evidence="1" id="KW-1133">Transmembrane helix</keyword>
<evidence type="ECO:0000313" key="3">
    <source>
        <dbReference type="EMBL" id="AGW12632.1"/>
    </source>
</evidence>
<organism evidence="3 4">
    <name type="scientific">Megalodesulfovibrio gigas (strain ATCC 19364 / DSM 1382 / NCIMB 9332 / VKM B-1759)</name>
    <name type="common">Desulfovibrio gigas</name>
    <dbReference type="NCBI Taxonomy" id="1121448"/>
    <lineage>
        <taxon>Bacteria</taxon>
        <taxon>Pseudomonadati</taxon>
        <taxon>Thermodesulfobacteriota</taxon>
        <taxon>Desulfovibrionia</taxon>
        <taxon>Desulfovibrionales</taxon>
        <taxon>Desulfovibrionaceae</taxon>
        <taxon>Megalodesulfovibrio</taxon>
    </lineage>
</organism>
<dbReference type="KEGG" id="dgg:DGI_0730"/>
<dbReference type="EMBL" id="CP006585">
    <property type="protein sequence ID" value="AGW12632.1"/>
    <property type="molecule type" value="Genomic_DNA"/>
</dbReference>
<feature type="transmembrane region" description="Helical" evidence="1">
    <location>
        <begin position="20"/>
        <end position="44"/>
    </location>
</feature>
<evidence type="ECO:0000256" key="1">
    <source>
        <dbReference type="SAM" id="Phobius"/>
    </source>
</evidence>
<sequence>MTPDIFPIAPILEKTGWGAVAFGGFCLVMTLFFVGAMGFAWTTVRSLRHAEFRLEDDGLHVRCFPFSRVYPYAALELSEALVTDFTAHPQFKPTLRTAGTALGSLRGGWHRLRNGNKAMLYLTRGEALVILPTSLGHTLMISPQDPHRFLDRLRQRAGVPAPAAA</sequence>
<reference evidence="3 4" key="1">
    <citation type="journal article" date="2013" name="J. Bacteriol.">
        <title>Roles of HynAB and Ech, the only two hydrogenases found in the model sulfate reducer Desulfovibrio gigas.</title>
        <authorList>
            <person name="Morais-Silva F.O."/>
            <person name="Santos C.I."/>
            <person name="Rodrigues R."/>
            <person name="Pereira I.A."/>
            <person name="Rodrigues-Pousada C."/>
        </authorList>
    </citation>
    <scope>NUCLEOTIDE SEQUENCE [LARGE SCALE GENOMIC DNA]</scope>
    <source>
        <strain evidence="4">ATCC 19364 / DSM 1382 / NCIMB 9332 / VKM B-1759</strain>
    </source>
</reference>
<protein>
    <recommendedName>
        <fullName evidence="2">Bacterial Pleckstrin homology domain-containing protein</fullName>
    </recommendedName>
</protein>
<dbReference type="RefSeq" id="WP_021759316.1">
    <property type="nucleotide sequence ID" value="NC_022444.1"/>
</dbReference>
<feature type="domain" description="Bacterial Pleckstrin homology" evidence="2">
    <location>
        <begin position="51"/>
        <end position="156"/>
    </location>
</feature>
<evidence type="ECO:0000259" key="2">
    <source>
        <dbReference type="Pfam" id="PF10882"/>
    </source>
</evidence>